<evidence type="ECO:0000313" key="9">
    <source>
        <dbReference type="Proteomes" id="UP001197093"/>
    </source>
</evidence>
<keyword evidence="3" id="KW-0809">Transit peptide</keyword>
<dbReference type="PANTHER" id="PTHR48417:SF1">
    <property type="entry name" value="ATP SYNTHASE F1 SUBUNIT EPSILON"/>
    <property type="match status" value="1"/>
</dbReference>
<sequence length="97" mass="10816">MMRTSITKLARPALLSRTFATTARVSSAGDTGAPPKTGGQGDAFQRRERASEDFAIRQREKEKLKELKKKLAEQQAHLQQLSDHIDEITKDQGGEHN</sequence>
<evidence type="ECO:0000256" key="1">
    <source>
        <dbReference type="ARBA" id="ARBA00004173"/>
    </source>
</evidence>
<feature type="region of interest" description="Disordered" evidence="7">
    <location>
        <begin position="22"/>
        <end position="55"/>
    </location>
</feature>
<evidence type="ECO:0000256" key="2">
    <source>
        <dbReference type="ARBA" id="ARBA00010901"/>
    </source>
</evidence>
<gene>
    <name evidence="8" type="ORF">NEMBOFW57_003028</name>
</gene>
<dbReference type="InterPro" id="IPR007648">
    <property type="entry name" value="ATPase_inhibitor_mt"/>
</dbReference>
<dbReference type="EMBL" id="JAHCVI010000001">
    <property type="protein sequence ID" value="KAG7292983.1"/>
    <property type="molecule type" value="Genomic_DNA"/>
</dbReference>
<comment type="caution">
    <text evidence="8">The sequence shown here is derived from an EMBL/GenBank/DDBJ whole genome shotgun (WGS) entry which is preliminary data.</text>
</comment>
<keyword evidence="9" id="KW-1185">Reference proteome</keyword>
<comment type="similarity">
    <text evidence="2 6">Belongs to the ATPase inhibitor family.</text>
</comment>
<evidence type="ECO:0000256" key="6">
    <source>
        <dbReference type="RuleBase" id="RU368087"/>
    </source>
</evidence>
<dbReference type="PANTHER" id="PTHR48417">
    <property type="entry name" value="ATP SYNTHASE F1 SUBUNIT EPSILON"/>
    <property type="match status" value="1"/>
</dbReference>
<comment type="function">
    <text evidence="6">Inhibits the enzyme activity of ATPase.</text>
</comment>
<evidence type="ECO:0000256" key="7">
    <source>
        <dbReference type="SAM" id="MobiDB-lite"/>
    </source>
</evidence>
<feature type="compositionally biased region" description="Basic and acidic residues" evidence="7">
    <location>
        <begin position="44"/>
        <end position="55"/>
    </location>
</feature>
<organism evidence="8 9">
    <name type="scientific">Staphylotrichum longicolle</name>
    <dbReference type="NCBI Taxonomy" id="669026"/>
    <lineage>
        <taxon>Eukaryota</taxon>
        <taxon>Fungi</taxon>
        <taxon>Dikarya</taxon>
        <taxon>Ascomycota</taxon>
        <taxon>Pezizomycotina</taxon>
        <taxon>Sordariomycetes</taxon>
        <taxon>Sordariomycetidae</taxon>
        <taxon>Sordariales</taxon>
        <taxon>Chaetomiaceae</taxon>
        <taxon>Staphylotrichum</taxon>
    </lineage>
</organism>
<accession>A0AAD4I5B1</accession>
<evidence type="ECO:0000256" key="5">
    <source>
        <dbReference type="ARBA" id="ARBA00023128"/>
    </source>
</evidence>
<keyword evidence="5" id="KW-0496">Mitochondrion</keyword>
<dbReference type="Proteomes" id="UP001197093">
    <property type="component" value="Unassembled WGS sequence"/>
</dbReference>
<dbReference type="SUPFAM" id="SSF64602">
    <property type="entry name" value="F1 ATPase inhibitor, IF1, C-terminal domain"/>
    <property type="match status" value="1"/>
</dbReference>
<keyword evidence="4" id="KW-0175">Coiled coil</keyword>
<reference evidence="8" key="1">
    <citation type="submission" date="2023-02" db="EMBL/GenBank/DDBJ databases">
        <authorList>
            <person name="Palmer J.M."/>
        </authorList>
    </citation>
    <scope>NUCLEOTIDE SEQUENCE</scope>
    <source>
        <strain evidence="8">FW57</strain>
    </source>
</reference>
<dbReference type="GO" id="GO:0042030">
    <property type="term" value="F:ATPase inhibitor activity"/>
    <property type="evidence" value="ECO:0007669"/>
    <property type="project" value="InterPro"/>
</dbReference>
<evidence type="ECO:0000256" key="3">
    <source>
        <dbReference type="ARBA" id="ARBA00022946"/>
    </source>
</evidence>
<proteinExistence type="inferred from homology"/>
<evidence type="ECO:0000313" key="8">
    <source>
        <dbReference type="EMBL" id="KAG7292983.1"/>
    </source>
</evidence>
<comment type="subcellular location">
    <subcellularLocation>
        <location evidence="1">Mitochondrion</location>
    </subcellularLocation>
</comment>
<dbReference type="AlphaFoldDB" id="A0AAD4I5B1"/>
<name>A0AAD4I5B1_9PEZI</name>
<protein>
    <recommendedName>
        <fullName evidence="6">ATPase inhibitor, mitochondrial</fullName>
    </recommendedName>
</protein>
<dbReference type="GO" id="GO:0005739">
    <property type="term" value="C:mitochondrion"/>
    <property type="evidence" value="ECO:0007669"/>
    <property type="project" value="UniProtKB-SubCell"/>
</dbReference>
<dbReference type="Gene3D" id="1.20.5.500">
    <property type="entry name" value="Single helix bin"/>
    <property type="match status" value="1"/>
</dbReference>
<dbReference type="Pfam" id="PF04568">
    <property type="entry name" value="IATP"/>
    <property type="match status" value="1"/>
</dbReference>
<evidence type="ECO:0000256" key="4">
    <source>
        <dbReference type="ARBA" id="ARBA00023054"/>
    </source>
</evidence>